<organism evidence="2 3">
    <name type="scientific">Acetilactobacillus jinshanensis</name>
    <dbReference type="NCBI Taxonomy" id="1720083"/>
    <lineage>
        <taxon>Bacteria</taxon>
        <taxon>Bacillati</taxon>
        <taxon>Bacillota</taxon>
        <taxon>Bacilli</taxon>
        <taxon>Lactobacillales</taxon>
        <taxon>Lactobacillaceae</taxon>
        <taxon>Acetilactobacillus</taxon>
    </lineage>
</organism>
<dbReference type="Proteomes" id="UP000294321">
    <property type="component" value="Chromosome"/>
</dbReference>
<name>A0A4P6ZKP8_9LACO</name>
<gene>
    <name evidence="2" type="ORF">ELX58_04245</name>
</gene>
<keyword evidence="1" id="KW-0472">Membrane</keyword>
<dbReference type="EMBL" id="CP034726">
    <property type="protein sequence ID" value="QBP18361.1"/>
    <property type="molecule type" value="Genomic_DNA"/>
</dbReference>
<reference evidence="3" key="1">
    <citation type="submission" date="2018-12" db="EMBL/GenBank/DDBJ databases">
        <title>A new species of lactobacillus.</title>
        <authorList>
            <person name="Jian Y."/>
            <person name="Xin L."/>
            <person name="Hong Z.J."/>
            <person name="Ming L.Z."/>
            <person name="Hong X.Z."/>
        </authorList>
    </citation>
    <scope>NUCLEOTIDE SEQUENCE [LARGE SCALE GENOMIC DNA]</scope>
    <source>
        <strain evidence="3">HSLZ-75</strain>
    </source>
</reference>
<evidence type="ECO:0000313" key="3">
    <source>
        <dbReference type="Proteomes" id="UP000294321"/>
    </source>
</evidence>
<dbReference type="RefSeq" id="WP_133441920.1">
    <property type="nucleotide sequence ID" value="NZ_CP034726.1"/>
</dbReference>
<keyword evidence="1" id="KW-0812">Transmembrane</keyword>
<dbReference type="AlphaFoldDB" id="A0A4P6ZKP8"/>
<sequence length="63" mass="7212">MMFLDFWLWILVGLVTAGIMALIFKYLDKCVKSIKKTGNKVWFTCIITVALWVALALVVCPFK</sequence>
<dbReference type="KEGG" id="lji:ELX58_04245"/>
<keyword evidence="3" id="KW-1185">Reference proteome</keyword>
<protein>
    <submittedName>
        <fullName evidence="2">Uncharacterized protein</fullName>
    </submittedName>
</protein>
<keyword evidence="1" id="KW-1133">Transmembrane helix</keyword>
<accession>A0A4P6ZKP8</accession>
<feature type="transmembrane region" description="Helical" evidence="1">
    <location>
        <begin position="6"/>
        <end position="27"/>
    </location>
</feature>
<feature type="transmembrane region" description="Helical" evidence="1">
    <location>
        <begin position="39"/>
        <end position="59"/>
    </location>
</feature>
<proteinExistence type="predicted"/>
<evidence type="ECO:0000313" key="2">
    <source>
        <dbReference type="EMBL" id="QBP18361.1"/>
    </source>
</evidence>
<evidence type="ECO:0000256" key="1">
    <source>
        <dbReference type="SAM" id="Phobius"/>
    </source>
</evidence>